<dbReference type="PANTHER" id="PTHR31379">
    <property type="entry name" value="F-BOX C PROTEIN-RELATED-RELATED"/>
    <property type="match status" value="1"/>
</dbReference>
<dbReference type="PANTHER" id="PTHR31379:SF1">
    <property type="entry name" value="F-BOX C PROTEIN-RELATED"/>
    <property type="match status" value="1"/>
</dbReference>
<dbReference type="Proteomes" id="UP000008281">
    <property type="component" value="Unassembled WGS sequence"/>
</dbReference>
<dbReference type="AlphaFoldDB" id="E3N251"/>
<organism evidence="2">
    <name type="scientific">Caenorhabditis remanei</name>
    <name type="common">Caenorhabditis vulgaris</name>
    <dbReference type="NCBI Taxonomy" id="31234"/>
    <lineage>
        <taxon>Eukaryota</taxon>
        <taxon>Metazoa</taxon>
        <taxon>Ecdysozoa</taxon>
        <taxon>Nematoda</taxon>
        <taxon>Chromadorea</taxon>
        <taxon>Rhabditida</taxon>
        <taxon>Rhabditina</taxon>
        <taxon>Rhabditomorpha</taxon>
        <taxon>Rhabditoidea</taxon>
        <taxon>Rhabditidae</taxon>
        <taxon>Peloderinae</taxon>
        <taxon>Caenorhabditis</taxon>
    </lineage>
</organism>
<dbReference type="Pfam" id="PF12078">
    <property type="entry name" value="DUF3557"/>
    <property type="match status" value="1"/>
</dbReference>
<keyword evidence="2" id="KW-1185">Reference proteome</keyword>
<name>E3N251_CAERE</name>
<dbReference type="InterPro" id="IPR021942">
    <property type="entry name" value="DUF3557"/>
</dbReference>
<dbReference type="EMBL" id="DS268511">
    <property type="protein sequence ID" value="EFO83950.1"/>
    <property type="molecule type" value="Genomic_DNA"/>
</dbReference>
<protein>
    <recommendedName>
        <fullName evidence="3">DUF38 domain-containing protein</fullName>
    </recommendedName>
</protein>
<evidence type="ECO:0008006" key="3">
    <source>
        <dbReference type="Google" id="ProtNLM"/>
    </source>
</evidence>
<reference evidence="1" key="1">
    <citation type="submission" date="2007-07" db="EMBL/GenBank/DDBJ databases">
        <title>PCAP assembly of the Caenorhabditis remanei genome.</title>
        <authorList>
            <consortium name="The Caenorhabditis remanei Sequencing Consortium"/>
            <person name="Wilson R.K."/>
        </authorList>
    </citation>
    <scope>NUCLEOTIDE SEQUENCE [LARGE SCALE GENOMIC DNA]</scope>
    <source>
        <strain evidence="1">PB4641</strain>
    </source>
</reference>
<evidence type="ECO:0000313" key="1">
    <source>
        <dbReference type="EMBL" id="EFO83950.1"/>
    </source>
</evidence>
<dbReference type="HOGENOM" id="CLU_042576_3_1_1"/>
<evidence type="ECO:0000313" key="2">
    <source>
        <dbReference type="Proteomes" id="UP000008281"/>
    </source>
</evidence>
<proteinExistence type="predicted"/>
<dbReference type="FunCoup" id="E3N251">
    <property type="interactions" value="426"/>
</dbReference>
<accession>E3N251</accession>
<sequence length="300" mass="34940">MPLPLSYPGFKCVLEHLEAVKRIHIIGRSPGLQKIDKLVPICLESIYIANDRMTFNKLWITCDKDEVYLKMNRKTFSRQRAESQKDTMKKLAHFWITGRSKIYVDKLNWFCSLPLDFLPVDLKFRVNSLEASDFKTAVHFIDPRSFPLKTVVTVPEASTFDNQVVTFAETFNLNIIIDHLLVTVENLKKLNNKTVVVKSSWDFRIDIIPLIEYHIETEKDICTTFVISTGDKGFIREKLREFKQAFGKYRRNLNGLNERFLPGVSRYSIPITDKCRINVYATDESKKGFYNLFVKPVLEL</sequence>
<gene>
    <name evidence="1" type="ORF">CRE_17393</name>
</gene>
<dbReference type="InParanoid" id="E3N251"/>